<gene>
    <name evidence="1" type="ORF">AWB80_08163</name>
</gene>
<dbReference type="Proteomes" id="UP000054911">
    <property type="component" value="Unassembled WGS sequence"/>
</dbReference>
<sequence>MTREPVIVNGKLTGHNVRAPASYIKVRDDRGYESVMMLRPAETVFEPVKAQSSLIEEDQ</sequence>
<proteinExistence type="predicted"/>
<name>A0A158E497_9BURK</name>
<dbReference type="EMBL" id="FCOE02000068">
    <property type="protein sequence ID" value="SAL01603.1"/>
    <property type="molecule type" value="Genomic_DNA"/>
</dbReference>
<protein>
    <submittedName>
        <fullName evidence="1">Uncharacterized protein</fullName>
    </submittedName>
</protein>
<evidence type="ECO:0000313" key="2">
    <source>
        <dbReference type="Proteomes" id="UP000054911"/>
    </source>
</evidence>
<keyword evidence="2" id="KW-1185">Reference proteome</keyword>
<dbReference type="RefSeq" id="WP_061180330.1">
    <property type="nucleotide sequence ID" value="NZ_FCOE02000068.1"/>
</dbReference>
<organism evidence="1 2">
    <name type="scientific">Caballeronia pedi</name>
    <dbReference type="NCBI Taxonomy" id="1777141"/>
    <lineage>
        <taxon>Bacteria</taxon>
        <taxon>Pseudomonadati</taxon>
        <taxon>Pseudomonadota</taxon>
        <taxon>Betaproteobacteria</taxon>
        <taxon>Burkholderiales</taxon>
        <taxon>Burkholderiaceae</taxon>
        <taxon>Caballeronia</taxon>
    </lineage>
</organism>
<accession>A0A158E497</accession>
<comment type="caution">
    <text evidence="1">The sequence shown here is derived from an EMBL/GenBank/DDBJ whole genome shotgun (WGS) entry which is preliminary data.</text>
</comment>
<evidence type="ECO:0000313" key="1">
    <source>
        <dbReference type="EMBL" id="SAL01603.1"/>
    </source>
</evidence>
<dbReference type="AlphaFoldDB" id="A0A158E497"/>
<reference evidence="1" key="1">
    <citation type="submission" date="2016-01" db="EMBL/GenBank/DDBJ databases">
        <authorList>
            <person name="Peeters C."/>
        </authorList>
    </citation>
    <scope>NUCLEOTIDE SEQUENCE [LARGE SCALE GENOMIC DNA]</scope>
    <source>
        <strain evidence="1">LMG 29323</strain>
    </source>
</reference>
<dbReference type="STRING" id="1777141.AWB80_08163"/>